<accession>A0A382K9N8</accession>
<dbReference type="EMBL" id="UINC01078753">
    <property type="protein sequence ID" value="SVC20132.1"/>
    <property type="molecule type" value="Genomic_DNA"/>
</dbReference>
<dbReference type="AlphaFoldDB" id="A0A382K9N8"/>
<reference evidence="1" key="1">
    <citation type="submission" date="2018-05" db="EMBL/GenBank/DDBJ databases">
        <authorList>
            <person name="Lanie J.A."/>
            <person name="Ng W.-L."/>
            <person name="Kazmierczak K.M."/>
            <person name="Andrzejewski T.M."/>
            <person name="Davidsen T.M."/>
            <person name="Wayne K.J."/>
            <person name="Tettelin H."/>
            <person name="Glass J.I."/>
            <person name="Rusch D."/>
            <person name="Podicherti R."/>
            <person name="Tsui H.-C.T."/>
            <person name="Winkler M.E."/>
        </authorList>
    </citation>
    <scope>NUCLEOTIDE SEQUENCE</scope>
</reference>
<protein>
    <recommendedName>
        <fullName evidence="2">Glycosyltransferase subfamily 4-like N-terminal domain-containing protein</fullName>
    </recommendedName>
</protein>
<feature type="non-terminal residue" evidence="1">
    <location>
        <position position="102"/>
    </location>
</feature>
<name>A0A382K9N8_9ZZZZ</name>
<evidence type="ECO:0000313" key="1">
    <source>
        <dbReference type="EMBL" id="SVC20132.1"/>
    </source>
</evidence>
<organism evidence="1">
    <name type="scientific">marine metagenome</name>
    <dbReference type="NCBI Taxonomy" id="408172"/>
    <lineage>
        <taxon>unclassified sequences</taxon>
        <taxon>metagenomes</taxon>
        <taxon>ecological metagenomes</taxon>
    </lineage>
</organism>
<evidence type="ECO:0008006" key="2">
    <source>
        <dbReference type="Google" id="ProtNLM"/>
    </source>
</evidence>
<proteinExistence type="predicted"/>
<sequence length="102" mass="11907">MKRFLFLVNYYNDVDHTASLIAEMLDNGHAVSLLCLTQYSIQNDIRIRKLSEAKHFKIHKFCLLPRNAGTSNQKTGAISFYKKVFREIAFNLLFAIFFLNRC</sequence>
<gene>
    <name evidence="1" type="ORF">METZ01_LOCUS272986</name>
</gene>